<protein>
    <submittedName>
        <fullName evidence="2">Uncharacterized protein</fullName>
    </submittedName>
</protein>
<dbReference type="Proteomes" id="UP000077266">
    <property type="component" value="Unassembled WGS sequence"/>
</dbReference>
<keyword evidence="3" id="KW-1185">Reference proteome</keyword>
<organism evidence="2 3">
    <name type="scientific">Exidia glandulosa HHB12029</name>
    <dbReference type="NCBI Taxonomy" id="1314781"/>
    <lineage>
        <taxon>Eukaryota</taxon>
        <taxon>Fungi</taxon>
        <taxon>Dikarya</taxon>
        <taxon>Basidiomycota</taxon>
        <taxon>Agaricomycotina</taxon>
        <taxon>Agaricomycetes</taxon>
        <taxon>Auriculariales</taxon>
        <taxon>Exidiaceae</taxon>
        <taxon>Exidia</taxon>
    </lineage>
</organism>
<accession>A0A165EKH8</accession>
<evidence type="ECO:0000313" key="2">
    <source>
        <dbReference type="EMBL" id="KZV87151.1"/>
    </source>
</evidence>
<name>A0A165EKH8_EXIGL</name>
<evidence type="ECO:0000313" key="3">
    <source>
        <dbReference type="Proteomes" id="UP000077266"/>
    </source>
</evidence>
<proteinExistence type="predicted"/>
<dbReference type="InParanoid" id="A0A165EKH8"/>
<reference evidence="2 3" key="1">
    <citation type="journal article" date="2016" name="Mol. Biol. Evol.">
        <title>Comparative Genomics of Early-Diverging Mushroom-Forming Fungi Provides Insights into the Origins of Lignocellulose Decay Capabilities.</title>
        <authorList>
            <person name="Nagy L.G."/>
            <person name="Riley R."/>
            <person name="Tritt A."/>
            <person name="Adam C."/>
            <person name="Daum C."/>
            <person name="Floudas D."/>
            <person name="Sun H."/>
            <person name="Yadav J.S."/>
            <person name="Pangilinan J."/>
            <person name="Larsson K.H."/>
            <person name="Matsuura K."/>
            <person name="Barry K."/>
            <person name="Labutti K."/>
            <person name="Kuo R."/>
            <person name="Ohm R.A."/>
            <person name="Bhattacharya S.S."/>
            <person name="Shirouzu T."/>
            <person name="Yoshinaga Y."/>
            <person name="Martin F.M."/>
            <person name="Grigoriev I.V."/>
            <person name="Hibbett D.S."/>
        </authorList>
    </citation>
    <scope>NUCLEOTIDE SEQUENCE [LARGE SCALE GENOMIC DNA]</scope>
    <source>
        <strain evidence="2 3">HHB12029</strain>
    </source>
</reference>
<evidence type="ECO:0000256" key="1">
    <source>
        <dbReference type="SAM" id="MobiDB-lite"/>
    </source>
</evidence>
<sequence length="159" mass="17605">MELEPDNLLNPCGFGGGSFARAQSFQRRAHRQTFIELSAIVTTCNSPLSMLQPMLLRSQWDSLRRAVAVTGAIAGTDTGCKGCRTGKEDGSTVRLPGSAPCFRSWLQKRRLRPEEMTGFTRLAVERRRAEDRAKQAIPPERDTGSTGDAELAAKPWRQK</sequence>
<feature type="region of interest" description="Disordered" evidence="1">
    <location>
        <begin position="127"/>
        <end position="159"/>
    </location>
</feature>
<dbReference type="EMBL" id="KV426134">
    <property type="protein sequence ID" value="KZV87151.1"/>
    <property type="molecule type" value="Genomic_DNA"/>
</dbReference>
<dbReference type="AlphaFoldDB" id="A0A165EKH8"/>
<gene>
    <name evidence="2" type="ORF">EXIGLDRAFT_208951</name>
</gene>
<feature type="compositionally biased region" description="Basic and acidic residues" evidence="1">
    <location>
        <begin position="127"/>
        <end position="143"/>
    </location>
</feature>